<evidence type="ECO:0000256" key="8">
    <source>
        <dbReference type="ARBA" id="ARBA00023033"/>
    </source>
</evidence>
<name>A0ABR1JFU8_9AGAR</name>
<reference evidence="9 10" key="1">
    <citation type="submission" date="2024-01" db="EMBL/GenBank/DDBJ databases">
        <title>A draft genome for the cacao thread blight pathogen Marasmiellus scandens.</title>
        <authorList>
            <person name="Baruah I.K."/>
            <person name="Leung J."/>
            <person name="Bukari Y."/>
            <person name="Amoako-Attah I."/>
            <person name="Meinhardt L.W."/>
            <person name="Bailey B.A."/>
            <person name="Cohen S.P."/>
        </authorList>
    </citation>
    <scope>NUCLEOTIDE SEQUENCE [LARGE SCALE GENOMIC DNA]</scope>
    <source>
        <strain evidence="9 10">GH-19</strain>
    </source>
</reference>
<sequence length="213" mass="24313">MSHGYQVERTGIDPLVTLIEKAAQEFYLATQPGVWIVDTFPFLKYLPDWTFIPFKKLGKAFSETNELQLNVPHRYVQDQVLNKTARPSFTLQLLETCETEEERELIKYVSNTLYGGGLDTVVATISTFILAMVLFPDVQKKAQDELDVVVGTSRLPTFSDRDSLPYLNAIQREVMRWHPIGPIGIPHTVKSEDHYNGYLIPKGATVIANIWYY</sequence>
<comment type="pathway">
    <text evidence="2">Secondary metabolite biosynthesis.</text>
</comment>
<dbReference type="InterPro" id="IPR001128">
    <property type="entry name" value="Cyt_P450"/>
</dbReference>
<evidence type="ECO:0000256" key="4">
    <source>
        <dbReference type="ARBA" id="ARBA00022617"/>
    </source>
</evidence>
<dbReference type="InterPro" id="IPR002401">
    <property type="entry name" value="Cyt_P450_E_grp-I"/>
</dbReference>
<dbReference type="InterPro" id="IPR036396">
    <property type="entry name" value="Cyt_P450_sf"/>
</dbReference>
<evidence type="ECO:0000256" key="5">
    <source>
        <dbReference type="ARBA" id="ARBA00022723"/>
    </source>
</evidence>
<dbReference type="InterPro" id="IPR050364">
    <property type="entry name" value="Cytochrome_P450_fung"/>
</dbReference>
<evidence type="ECO:0000256" key="7">
    <source>
        <dbReference type="ARBA" id="ARBA00023004"/>
    </source>
</evidence>
<accession>A0ABR1JFU8</accession>
<evidence type="ECO:0000256" key="1">
    <source>
        <dbReference type="ARBA" id="ARBA00001971"/>
    </source>
</evidence>
<comment type="similarity">
    <text evidence="3">Belongs to the cytochrome P450 family.</text>
</comment>
<dbReference type="SUPFAM" id="SSF48264">
    <property type="entry name" value="Cytochrome P450"/>
    <property type="match status" value="1"/>
</dbReference>
<evidence type="ECO:0000256" key="2">
    <source>
        <dbReference type="ARBA" id="ARBA00005179"/>
    </source>
</evidence>
<keyword evidence="6" id="KW-0560">Oxidoreductase</keyword>
<keyword evidence="8" id="KW-0503">Monooxygenase</keyword>
<keyword evidence="5" id="KW-0479">Metal-binding</keyword>
<keyword evidence="4" id="KW-0349">Heme</keyword>
<evidence type="ECO:0000256" key="3">
    <source>
        <dbReference type="ARBA" id="ARBA00010617"/>
    </source>
</evidence>
<evidence type="ECO:0000256" key="6">
    <source>
        <dbReference type="ARBA" id="ARBA00023002"/>
    </source>
</evidence>
<keyword evidence="7" id="KW-0408">Iron</keyword>
<dbReference type="PANTHER" id="PTHR46300:SF7">
    <property type="entry name" value="P450, PUTATIVE (EUROFUNG)-RELATED"/>
    <property type="match status" value="1"/>
</dbReference>
<gene>
    <name evidence="9" type="ORF">VKT23_009733</name>
</gene>
<dbReference type="Proteomes" id="UP001498398">
    <property type="component" value="Unassembled WGS sequence"/>
</dbReference>
<comment type="caution">
    <text evidence="9">The sequence shown here is derived from an EMBL/GenBank/DDBJ whole genome shotgun (WGS) entry which is preliminary data.</text>
</comment>
<dbReference type="PRINTS" id="PR00463">
    <property type="entry name" value="EP450I"/>
</dbReference>
<proteinExistence type="inferred from homology"/>
<evidence type="ECO:0000313" key="10">
    <source>
        <dbReference type="Proteomes" id="UP001498398"/>
    </source>
</evidence>
<dbReference type="Pfam" id="PF00067">
    <property type="entry name" value="p450"/>
    <property type="match status" value="1"/>
</dbReference>
<protein>
    <recommendedName>
        <fullName evidence="11">Cytochrome P450</fullName>
    </recommendedName>
</protein>
<dbReference type="Gene3D" id="1.10.630.10">
    <property type="entry name" value="Cytochrome P450"/>
    <property type="match status" value="1"/>
</dbReference>
<comment type="cofactor">
    <cofactor evidence="1">
        <name>heme</name>
        <dbReference type="ChEBI" id="CHEBI:30413"/>
    </cofactor>
</comment>
<organism evidence="9 10">
    <name type="scientific">Marasmiellus scandens</name>
    <dbReference type="NCBI Taxonomy" id="2682957"/>
    <lineage>
        <taxon>Eukaryota</taxon>
        <taxon>Fungi</taxon>
        <taxon>Dikarya</taxon>
        <taxon>Basidiomycota</taxon>
        <taxon>Agaricomycotina</taxon>
        <taxon>Agaricomycetes</taxon>
        <taxon>Agaricomycetidae</taxon>
        <taxon>Agaricales</taxon>
        <taxon>Marasmiineae</taxon>
        <taxon>Omphalotaceae</taxon>
        <taxon>Marasmiellus</taxon>
    </lineage>
</organism>
<dbReference type="EMBL" id="JBANRG010000017">
    <property type="protein sequence ID" value="KAK7458733.1"/>
    <property type="molecule type" value="Genomic_DNA"/>
</dbReference>
<dbReference type="PANTHER" id="PTHR46300">
    <property type="entry name" value="P450, PUTATIVE (EUROFUNG)-RELATED-RELATED"/>
    <property type="match status" value="1"/>
</dbReference>
<evidence type="ECO:0000313" key="9">
    <source>
        <dbReference type="EMBL" id="KAK7458733.1"/>
    </source>
</evidence>
<keyword evidence="10" id="KW-1185">Reference proteome</keyword>
<evidence type="ECO:0008006" key="11">
    <source>
        <dbReference type="Google" id="ProtNLM"/>
    </source>
</evidence>